<comment type="catalytic activity">
    <reaction evidence="1">
        <text>Endonucleolytic cleavage to 5'-phosphomonoester.</text>
        <dbReference type="EC" id="3.1.26.4"/>
    </reaction>
</comment>
<dbReference type="GO" id="GO:0004523">
    <property type="term" value="F:RNA-DNA hybrid ribonuclease activity"/>
    <property type="evidence" value="ECO:0007669"/>
    <property type="project" value="UniProtKB-EC"/>
</dbReference>
<accession>A0AA40EV14</accession>
<evidence type="ECO:0000256" key="6">
    <source>
        <dbReference type="ARBA" id="ARBA00022759"/>
    </source>
</evidence>
<dbReference type="Gene3D" id="3.30.420.10">
    <property type="entry name" value="Ribonuclease H-like superfamily/Ribonuclease H"/>
    <property type="match status" value="1"/>
</dbReference>
<reference evidence="9" key="1">
    <citation type="submission" date="2023-06" db="EMBL/GenBank/DDBJ databases">
        <title>Genome-scale phylogeny and comparative genomics of the fungal order Sordariales.</title>
        <authorList>
            <consortium name="Lawrence Berkeley National Laboratory"/>
            <person name="Hensen N."/>
            <person name="Bonometti L."/>
            <person name="Westerberg I."/>
            <person name="Brannstrom I.O."/>
            <person name="Guillou S."/>
            <person name="Cros-Aarteil S."/>
            <person name="Calhoun S."/>
            <person name="Haridas S."/>
            <person name="Kuo A."/>
            <person name="Mondo S."/>
            <person name="Pangilinan J."/>
            <person name="Riley R."/>
            <person name="LaButti K."/>
            <person name="Andreopoulos B."/>
            <person name="Lipzen A."/>
            <person name="Chen C."/>
            <person name="Yanf M."/>
            <person name="Daum C."/>
            <person name="Ng V."/>
            <person name="Clum A."/>
            <person name="Steindorff A."/>
            <person name="Ohm R."/>
            <person name="Martin F."/>
            <person name="Silar P."/>
            <person name="Natvig D."/>
            <person name="Lalanne C."/>
            <person name="Gautier V."/>
            <person name="Ament-velasquez S.L."/>
            <person name="Kruys A."/>
            <person name="Hutchinson M.I."/>
            <person name="Powell A.J."/>
            <person name="Barry K."/>
            <person name="Miller A.N."/>
            <person name="Grigoriev I.V."/>
            <person name="Debuchy R."/>
            <person name="Gladieux P."/>
            <person name="Thoren M.H."/>
            <person name="Johannesson H."/>
        </authorList>
    </citation>
    <scope>NUCLEOTIDE SEQUENCE</scope>
    <source>
        <strain evidence="9">SMH3187-1</strain>
    </source>
</reference>
<feature type="domain" description="RNase H type-1" evidence="8">
    <location>
        <begin position="359"/>
        <end position="518"/>
    </location>
</feature>
<dbReference type="InterPro" id="IPR050092">
    <property type="entry name" value="RNase_H"/>
</dbReference>
<keyword evidence="6" id="KW-0255">Endonuclease</keyword>
<comment type="similarity">
    <text evidence="2">Belongs to the RNase H family.</text>
</comment>
<evidence type="ECO:0000256" key="5">
    <source>
        <dbReference type="ARBA" id="ARBA00022723"/>
    </source>
</evidence>
<dbReference type="AlphaFoldDB" id="A0AA40EV14"/>
<sequence>MSSSPPLYFKRKPLGKHMGSILPRFLNRCLVCSAVSNLRLCGGCRASTCNKIKQTQEKLEEEEARLRPLFLPEDVFENCVALEHFSDMLRLGREDKIRMSNYVPALLLRPGQEQEGYGFLNRWATKAVSDYGRRNFGATSLSHAEIRDANAFEPVDKFRNRALTLSHLASLTLLKLRVYLDLHDMEQKLGFMSRCGHGYRNYDCPLYRPLGQVAKAWVRSTNQPNISEMARQIKARYFTLRRMVHDANEHFWGALINTETPALPAHCSHGSREETNMAVFHCKPSWEESEVALAMIKGNASQWFGVYEGPRGGVTSTGGNYARRTFEATRPTPGTVPRDLYDLHPPADWEAARFLRRNHPSSILLYTDGACLNNGRYNPRGGWAVVYGPANVMSGRLEEEGPFGDTYLATSNRAGLRAVVAALRLCDWQGDGFDDITIATDSTYIVDGTTSWTQAWFRNGWKTGAGQDVKNKDLWELIQAEVEIWAKRGLTVKFWRIPREWNTGAKCAAKAVANKTASASDWILVLCLEHEDLLDACFGSFVNRITSKAMLTRAATPGAAIRMLSFENRPSTILITDAAITRQRHVFERVADCLFQGTTVLLCGFFNSMVHVDEFRCFFAKLGLPWTRGSYHRTTVSMRRGVIGDPLASRLPTSYSQKAVFVKNIDRSAAWYAEHESSDEAAVAFARVGQGMLGYIGDVNGEEMSTSVVMAMCGLLG</sequence>
<keyword evidence="10" id="KW-1185">Reference proteome</keyword>
<dbReference type="PROSITE" id="PS50879">
    <property type="entry name" value="RNASE_H_1"/>
    <property type="match status" value="1"/>
</dbReference>
<evidence type="ECO:0000259" key="8">
    <source>
        <dbReference type="PROSITE" id="PS50879"/>
    </source>
</evidence>
<dbReference type="GO" id="GO:0046872">
    <property type="term" value="F:metal ion binding"/>
    <property type="evidence" value="ECO:0007669"/>
    <property type="project" value="UniProtKB-KW"/>
</dbReference>
<dbReference type="Proteomes" id="UP001172155">
    <property type="component" value="Unassembled WGS sequence"/>
</dbReference>
<dbReference type="CDD" id="cd13934">
    <property type="entry name" value="RNase_H_Dikarya_like"/>
    <property type="match status" value="1"/>
</dbReference>
<dbReference type="EMBL" id="JAUKUD010000004">
    <property type="protein sequence ID" value="KAK0746074.1"/>
    <property type="molecule type" value="Genomic_DNA"/>
</dbReference>
<evidence type="ECO:0000256" key="3">
    <source>
        <dbReference type="ARBA" id="ARBA00012180"/>
    </source>
</evidence>
<comment type="caution">
    <text evidence="9">The sequence shown here is derived from an EMBL/GenBank/DDBJ whole genome shotgun (WGS) entry which is preliminary data.</text>
</comment>
<evidence type="ECO:0000256" key="2">
    <source>
        <dbReference type="ARBA" id="ARBA00005300"/>
    </source>
</evidence>
<evidence type="ECO:0000256" key="4">
    <source>
        <dbReference type="ARBA" id="ARBA00022722"/>
    </source>
</evidence>
<dbReference type="Pfam" id="PF00075">
    <property type="entry name" value="RNase_H"/>
    <property type="match status" value="1"/>
</dbReference>
<dbReference type="GO" id="GO:0043137">
    <property type="term" value="P:DNA replication, removal of RNA primer"/>
    <property type="evidence" value="ECO:0007669"/>
    <property type="project" value="TreeGrafter"/>
</dbReference>
<dbReference type="InterPro" id="IPR012337">
    <property type="entry name" value="RNaseH-like_sf"/>
</dbReference>
<keyword evidence="4" id="KW-0540">Nuclease</keyword>
<organism evidence="9 10">
    <name type="scientific">Schizothecium vesticola</name>
    <dbReference type="NCBI Taxonomy" id="314040"/>
    <lineage>
        <taxon>Eukaryota</taxon>
        <taxon>Fungi</taxon>
        <taxon>Dikarya</taxon>
        <taxon>Ascomycota</taxon>
        <taxon>Pezizomycotina</taxon>
        <taxon>Sordariomycetes</taxon>
        <taxon>Sordariomycetidae</taxon>
        <taxon>Sordariales</taxon>
        <taxon>Schizotheciaceae</taxon>
        <taxon>Schizothecium</taxon>
    </lineage>
</organism>
<gene>
    <name evidence="9" type="ORF">B0T18DRAFT_438143</name>
</gene>
<proteinExistence type="inferred from homology"/>
<evidence type="ECO:0000313" key="9">
    <source>
        <dbReference type="EMBL" id="KAK0746074.1"/>
    </source>
</evidence>
<dbReference type="InterPro" id="IPR002156">
    <property type="entry name" value="RNaseH_domain"/>
</dbReference>
<name>A0AA40EV14_9PEZI</name>
<dbReference type="GO" id="GO:0003676">
    <property type="term" value="F:nucleic acid binding"/>
    <property type="evidence" value="ECO:0007669"/>
    <property type="project" value="InterPro"/>
</dbReference>
<dbReference type="InterPro" id="IPR036397">
    <property type="entry name" value="RNaseH_sf"/>
</dbReference>
<protein>
    <recommendedName>
        <fullName evidence="3">ribonuclease H</fullName>
        <ecNumber evidence="3">3.1.26.4</ecNumber>
    </recommendedName>
</protein>
<evidence type="ECO:0000256" key="7">
    <source>
        <dbReference type="ARBA" id="ARBA00022801"/>
    </source>
</evidence>
<evidence type="ECO:0000256" key="1">
    <source>
        <dbReference type="ARBA" id="ARBA00000077"/>
    </source>
</evidence>
<dbReference type="SUPFAM" id="SSF53098">
    <property type="entry name" value="Ribonuclease H-like"/>
    <property type="match status" value="1"/>
</dbReference>
<dbReference type="EC" id="3.1.26.4" evidence="3"/>
<keyword evidence="7" id="KW-0378">Hydrolase</keyword>
<dbReference type="PANTHER" id="PTHR10642">
    <property type="entry name" value="RIBONUCLEASE H1"/>
    <property type="match status" value="1"/>
</dbReference>
<keyword evidence="5" id="KW-0479">Metal-binding</keyword>
<dbReference type="PANTHER" id="PTHR10642:SF26">
    <property type="entry name" value="RIBONUCLEASE H1"/>
    <property type="match status" value="1"/>
</dbReference>
<evidence type="ECO:0000313" key="10">
    <source>
        <dbReference type="Proteomes" id="UP001172155"/>
    </source>
</evidence>